<feature type="domain" description="PAC" evidence="2">
    <location>
        <begin position="331"/>
        <end position="385"/>
    </location>
</feature>
<dbReference type="Proteomes" id="UP001198163">
    <property type="component" value="Unassembled WGS sequence"/>
</dbReference>
<dbReference type="InterPro" id="IPR052020">
    <property type="entry name" value="Cyclic_di-GMP/3'3'-cGAMP_PDE"/>
</dbReference>
<dbReference type="InterPro" id="IPR013767">
    <property type="entry name" value="PAS_fold"/>
</dbReference>
<sequence length="575" mass="65573">MDETIYKYALQTSPFGYTFNELVVNENNIPINYIIRDSNQAFATFLGTTREALLDKPITEFNSSVFNDSFNWLATFASVALTGERTEFDAFSSIMNRYFHFSVSCPKKGFFIVISIDITQQKEMTDALARKEEERRQYFDNTPDGLFITDENYKYIDVNEAGCRIVGYTQEELKNLHIPDLIPTEENSVHRDNFKRLLSQGKSSRVGKLKRKDGTLVTVLLDAVKMKNGRLLALCKDLSGQERLEAEKKQYYLAFQSSSQPILITNADGTISSVNDAFIDMYGYPRDEIIGQNPHFLNPGKEVYNNLGVSYFEYDFLFRDLWQAVKDPNVKTWKGEIINRKKNGSLLWISLLVNALYDENNELTSIVGMPIDMTVSHDTAMSNRIQLFQTIADLAELRDDETGNHMKRVGLFAKLIARSLGMNQKYCNDIEVFAPMHDIGKVGILDSILRAPRKLTPEEFAIMKTHTTLGHNIVKGKAEFEMAAAITLCHHERFDGTGYPNGLSGKHIPQSAQITAIADVYDALRSKRPYKDPWPHDKTVEHIRETAGSHFDPDIVEHFVELHNRFDVVFKELSD</sequence>
<dbReference type="PANTHER" id="PTHR45228">
    <property type="entry name" value="CYCLIC DI-GMP PHOSPHODIESTERASE TM_0186-RELATED"/>
    <property type="match status" value="1"/>
</dbReference>
<gene>
    <name evidence="4" type="ORF">K7J14_02400</name>
</gene>
<dbReference type="CDD" id="cd00077">
    <property type="entry name" value="HDc"/>
    <property type="match status" value="1"/>
</dbReference>
<dbReference type="PROSITE" id="PS51832">
    <property type="entry name" value="HD_GYP"/>
    <property type="match status" value="1"/>
</dbReference>
<feature type="domain" description="PAS" evidence="1">
    <location>
        <begin position="247"/>
        <end position="299"/>
    </location>
</feature>
<dbReference type="Pfam" id="PF13426">
    <property type="entry name" value="PAS_9"/>
    <property type="match status" value="2"/>
</dbReference>
<accession>A0AAE3JHX4</accession>
<protein>
    <submittedName>
        <fullName evidence="4">PAS domain S-box protein</fullName>
    </submittedName>
</protein>
<evidence type="ECO:0000313" key="4">
    <source>
        <dbReference type="EMBL" id="MCD1653548.1"/>
    </source>
</evidence>
<dbReference type="Pfam" id="PF00989">
    <property type="entry name" value="PAS"/>
    <property type="match status" value="1"/>
</dbReference>
<dbReference type="SMART" id="SM00091">
    <property type="entry name" value="PAS"/>
    <property type="match status" value="2"/>
</dbReference>
<dbReference type="SMART" id="SM00086">
    <property type="entry name" value="PAC"/>
    <property type="match status" value="2"/>
</dbReference>
<feature type="domain" description="HD-GYP" evidence="3">
    <location>
        <begin position="380"/>
        <end position="575"/>
    </location>
</feature>
<dbReference type="PROSITE" id="PS50112">
    <property type="entry name" value="PAS"/>
    <property type="match status" value="2"/>
</dbReference>
<evidence type="ECO:0000259" key="3">
    <source>
        <dbReference type="PROSITE" id="PS51832"/>
    </source>
</evidence>
<proteinExistence type="predicted"/>
<evidence type="ECO:0000259" key="2">
    <source>
        <dbReference type="PROSITE" id="PS50113"/>
    </source>
</evidence>
<dbReference type="InterPro" id="IPR001610">
    <property type="entry name" value="PAC"/>
</dbReference>
<dbReference type="NCBIfam" id="TIGR00229">
    <property type="entry name" value="sensory_box"/>
    <property type="match status" value="2"/>
</dbReference>
<dbReference type="PROSITE" id="PS50113">
    <property type="entry name" value="PAC"/>
    <property type="match status" value="1"/>
</dbReference>
<dbReference type="RefSeq" id="WP_230752637.1">
    <property type="nucleotide sequence ID" value="NZ_JAINWA010000001.1"/>
</dbReference>
<dbReference type="SUPFAM" id="SSF55785">
    <property type="entry name" value="PYP-like sensor domain (PAS domain)"/>
    <property type="match status" value="3"/>
</dbReference>
<dbReference type="InterPro" id="IPR035965">
    <property type="entry name" value="PAS-like_dom_sf"/>
</dbReference>
<dbReference type="EMBL" id="JAINWA010000001">
    <property type="protein sequence ID" value="MCD1653548.1"/>
    <property type="molecule type" value="Genomic_DNA"/>
</dbReference>
<reference evidence="4" key="1">
    <citation type="submission" date="2021-08" db="EMBL/GenBank/DDBJ databases">
        <title>Comparative analyses of Brucepasteria parasyntrophica and Teretinema zuelzerae.</title>
        <authorList>
            <person name="Song Y."/>
            <person name="Brune A."/>
        </authorList>
    </citation>
    <scope>NUCLEOTIDE SEQUENCE</scope>
    <source>
        <strain evidence="4">DSM 1903</strain>
    </source>
</reference>
<dbReference type="GO" id="GO:0006355">
    <property type="term" value="P:regulation of DNA-templated transcription"/>
    <property type="evidence" value="ECO:0007669"/>
    <property type="project" value="InterPro"/>
</dbReference>
<dbReference type="InterPro" id="IPR000700">
    <property type="entry name" value="PAS-assoc_C"/>
</dbReference>
<dbReference type="Pfam" id="PF13487">
    <property type="entry name" value="HD_5"/>
    <property type="match status" value="1"/>
</dbReference>
<dbReference type="InterPro" id="IPR003607">
    <property type="entry name" value="HD/PDEase_dom"/>
</dbReference>
<dbReference type="SMART" id="SM00471">
    <property type="entry name" value="HDc"/>
    <property type="match status" value="1"/>
</dbReference>
<evidence type="ECO:0000313" key="5">
    <source>
        <dbReference type="Proteomes" id="UP001198163"/>
    </source>
</evidence>
<keyword evidence="5" id="KW-1185">Reference proteome</keyword>
<dbReference type="InterPro" id="IPR000014">
    <property type="entry name" value="PAS"/>
</dbReference>
<dbReference type="Gene3D" id="3.30.450.20">
    <property type="entry name" value="PAS domain"/>
    <property type="match status" value="3"/>
</dbReference>
<dbReference type="Gene3D" id="1.10.3210.10">
    <property type="entry name" value="Hypothetical protein af1432"/>
    <property type="match status" value="1"/>
</dbReference>
<dbReference type="AlphaFoldDB" id="A0AAE3JHX4"/>
<comment type="caution">
    <text evidence="4">The sequence shown here is derived from an EMBL/GenBank/DDBJ whole genome shotgun (WGS) entry which is preliminary data.</text>
</comment>
<evidence type="ECO:0000259" key="1">
    <source>
        <dbReference type="PROSITE" id="PS50112"/>
    </source>
</evidence>
<name>A0AAE3JHX4_9SPIR</name>
<feature type="domain" description="PAS" evidence="1">
    <location>
        <begin position="131"/>
        <end position="201"/>
    </location>
</feature>
<dbReference type="CDD" id="cd00130">
    <property type="entry name" value="PAS"/>
    <property type="match status" value="2"/>
</dbReference>
<dbReference type="InterPro" id="IPR037522">
    <property type="entry name" value="HD_GYP_dom"/>
</dbReference>
<dbReference type="SUPFAM" id="SSF109604">
    <property type="entry name" value="HD-domain/PDEase-like"/>
    <property type="match status" value="1"/>
</dbReference>
<organism evidence="4 5">
    <name type="scientific">Teretinema zuelzerae</name>
    <dbReference type="NCBI Taxonomy" id="156"/>
    <lineage>
        <taxon>Bacteria</taxon>
        <taxon>Pseudomonadati</taxon>
        <taxon>Spirochaetota</taxon>
        <taxon>Spirochaetia</taxon>
        <taxon>Spirochaetales</taxon>
        <taxon>Treponemataceae</taxon>
        <taxon>Teretinema</taxon>
    </lineage>
</organism>